<dbReference type="InterPro" id="IPR008966">
    <property type="entry name" value="Adhesion_dom_sf"/>
</dbReference>
<dbReference type="PANTHER" id="PTHR33420">
    <property type="entry name" value="FIMBRIAL SUBUNIT ELFA-RELATED"/>
    <property type="match status" value="1"/>
</dbReference>
<dbReference type="EMBL" id="ABLC01000046">
    <property type="protein sequence ID" value="EDT04129.1"/>
    <property type="molecule type" value="Genomic_DNA"/>
</dbReference>
<accession>B1FEA2</accession>
<evidence type="ECO:0000256" key="2">
    <source>
        <dbReference type="SAM" id="SignalP"/>
    </source>
</evidence>
<feature type="signal peptide" evidence="2">
    <location>
        <begin position="1"/>
        <end position="22"/>
    </location>
</feature>
<evidence type="ECO:0000256" key="1">
    <source>
        <dbReference type="ARBA" id="ARBA00022729"/>
    </source>
</evidence>
<dbReference type="InterPro" id="IPR000259">
    <property type="entry name" value="Adhesion_dom_fimbrial"/>
</dbReference>
<dbReference type="Gene3D" id="2.60.40.1090">
    <property type="entry name" value="Fimbrial-type adhesion domain"/>
    <property type="match status" value="1"/>
</dbReference>
<dbReference type="GO" id="GO:0043709">
    <property type="term" value="P:cell adhesion involved in single-species biofilm formation"/>
    <property type="evidence" value="ECO:0007669"/>
    <property type="project" value="TreeGrafter"/>
</dbReference>
<dbReference type="Proteomes" id="UP000005463">
    <property type="component" value="Unassembled WGS sequence"/>
</dbReference>
<sequence>MKLVRQLPLVMALGLCATHAFADGTGGDGTVQFTGNVNTQTCQVTTKDVAVNLPTVQVQALGAAGSTAGMERFAIQLSGCAHGDNDMKKVAAAFSNPEFDATTGNLVNTTKDGAKGVEVQLLNTDGSLIAVNDPATSNSVTIGDDGNAVIPYMARYYATDKVSEGKVTANSTFTLSYQ</sequence>
<dbReference type="SUPFAM" id="SSF49401">
    <property type="entry name" value="Bacterial adhesins"/>
    <property type="match status" value="1"/>
</dbReference>
<dbReference type="InterPro" id="IPR036937">
    <property type="entry name" value="Adhesion_dom_fimbrial_sf"/>
</dbReference>
<dbReference type="PANTHER" id="PTHR33420:SF3">
    <property type="entry name" value="FIMBRIAL SUBUNIT ELFA"/>
    <property type="match status" value="1"/>
</dbReference>
<name>B1FEA2_9BURK</name>
<keyword evidence="1 2" id="KW-0732">Signal</keyword>
<dbReference type="Pfam" id="PF00419">
    <property type="entry name" value="Fimbrial"/>
    <property type="match status" value="1"/>
</dbReference>
<evidence type="ECO:0000259" key="3">
    <source>
        <dbReference type="Pfam" id="PF00419"/>
    </source>
</evidence>
<proteinExistence type="predicted"/>
<evidence type="ECO:0000313" key="5">
    <source>
        <dbReference type="Proteomes" id="UP000005463"/>
    </source>
</evidence>
<evidence type="ECO:0000313" key="4">
    <source>
        <dbReference type="EMBL" id="EDT04129.1"/>
    </source>
</evidence>
<comment type="caution">
    <text evidence="4">The sequence shown here is derived from an EMBL/GenBank/DDBJ whole genome shotgun (WGS) entry which is preliminary data.</text>
</comment>
<gene>
    <name evidence="4" type="ORF">BamIOP4010DRAFT_2362</name>
</gene>
<protein>
    <submittedName>
        <fullName evidence="4">Fimbrial protein</fullName>
    </submittedName>
</protein>
<feature type="domain" description="Fimbrial-type adhesion" evidence="3">
    <location>
        <begin position="32"/>
        <end position="178"/>
    </location>
</feature>
<dbReference type="InterPro" id="IPR050263">
    <property type="entry name" value="Bact_Fimbrial_Adh_Pro"/>
</dbReference>
<organism evidence="4 5">
    <name type="scientific">Burkholderia ambifaria IOP40-10</name>
    <dbReference type="NCBI Taxonomy" id="396596"/>
    <lineage>
        <taxon>Bacteria</taxon>
        <taxon>Pseudomonadati</taxon>
        <taxon>Pseudomonadota</taxon>
        <taxon>Betaproteobacteria</taxon>
        <taxon>Burkholderiales</taxon>
        <taxon>Burkholderiaceae</taxon>
        <taxon>Burkholderia</taxon>
        <taxon>Burkholderia cepacia complex</taxon>
    </lineage>
</organism>
<dbReference type="PATRIC" id="fig|396596.7.peg.5433"/>
<reference evidence="4 5" key="1">
    <citation type="submission" date="2008-03" db="EMBL/GenBank/DDBJ databases">
        <title>Sequencing of the draft genome and assembly of Burkholderia ambifaria IOP40-10.</title>
        <authorList>
            <consortium name="US DOE Joint Genome Institute (JGI-PGF)"/>
            <person name="Copeland A."/>
            <person name="Lucas S."/>
            <person name="Lapidus A."/>
            <person name="Glavina del Rio T."/>
            <person name="Dalin E."/>
            <person name="Tice H."/>
            <person name="Bruce D."/>
            <person name="Goodwin L."/>
            <person name="Pitluck S."/>
            <person name="Larimer F."/>
            <person name="Land M.L."/>
            <person name="Hauser L."/>
            <person name="Tiedje J."/>
            <person name="Richardson P."/>
        </authorList>
    </citation>
    <scope>NUCLEOTIDE SEQUENCE [LARGE SCALE GENOMIC DNA]</scope>
    <source>
        <strain evidence="4 5">IOP40-10</strain>
    </source>
</reference>
<dbReference type="AlphaFoldDB" id="B1FEA2"/>
<dbReference type="GO" id="GO:0009289">
    <property type="term" value="C:pilus"/>
    <property type="evidence" value="ECO:0007669"/>
    <property type="project" value="InterPro"/>
</dbReference>
<feature type="chain" id="PRO_5002763468" evidence="2">
    <location>
        <begin position="23"/>
        <end position="178"/>
    </location>
</feature>